<gene>
    <name evidence="1" type="ORF">KUCAC02_007727</name>
</gene>
<sequence length="129" mass="14103">MEHYAKGSVIGKGAYGTVYKAECRETGREFALKYHTFGLEESTVRELSCLSALRGHPHVIQMHDCFLDQGTVAMLMPYVPYTLALAIHNGRGQDLDGIPLSFVAHFSTQVASALSHMHGLNSAQGPHAF</sequence>
<organism evidence="1 2">
    <name type="scientific">Chaenocephalus aceratus</name>
    <name type="common">Blackfin icefish</name>
    <name type="synonym">Chaenichthys aceratus</name>
    <dbReference type="NCBI Taxonomy" id="36190"/>
    <lineage>
        <taxon>Eukaryota</taxon>
        <taxon>Metazoa</taxon>
        <taxon>Chordata</taxon>
        <taxon>Craniata</taxon>
        <taxon>Vertebrata</taxon>
        <taxon>Euteleostomi</taxon>
        <taxon>Actinopterygii</taxon>
        <taxon>Neopterygii</taxon>
        <taxon>Teleostei</taxon>
        <taxon>Neoteleostei</taxon>
        <taxon>Acanthomorphata</taxon>
        <taxon>Eupercaria</taxon>
        <taxon>Perciformes</taxon>
        <taxon>Notothenioidei</taxon>
        <taxon>Channichthyidae</taxon>
        <taxon>Chaenocephalus</taxon>
    </lineage>
</organism>
<protein>
    <submittedName>
        <fullName evidence="1">Uncharacterized protein</fullName>
    </submittedName>
</protein>
<name>A0ACB9X776_CHAAC</name>
<reference evidence="1" key="1">
    <citation type="submission" date="2022-05" db="EMBL/GenBank/DDBJ databases">
        <title>Chromosome-level genome of Chaenocephalus aceratus.</title>
        <authorList>
            <person name="Park H."/>
        </authorList>
    </citation>
    <scope>NUCLEOTIDE SEQUENCE</scope>
    <source>
        <strain evidence="1">KU_202001</strain>
    </source>
</reference>
<dbReference type="Proteomes" id="UP001057452">
    <property type="component" value="Chromosome 8"/>
</dbReference>
<evidence type="ECO:0000313" key="1">
    <source>
        <dbReference type="EMBL" id="KAI4822168.1"/>
    </source>
</evidence>
<accession>A0ACB9X776</accession>
<evidence type="ECO:0000313" key="2">
    <source>
        <dbReference type="Proteomes" id="UP001057452"/>
    </source>
</evidence>
<keyword evidence="2" id="KW-1185">Reference proteome</keyword>
<proteinExistence type="predicted"/>
<comment type="caution">
    <text evidence="1">The sequence shown here is derived from an EMBL/GenBank/DDBJ whole genome shotgun (WGS) entry which is preliminary data.</text>
</comment>
<dbReference type="EMBL" id="CM043792">
    <property type="protein sequence ID" value="KAI4822168.1"/>
    <property type="molecule type" value="Genomic_DNA"/>
</dbReference>